<evidence type="ECO:0000313" key="2">
    <source>
        <dbReference type="Proteomes" id="UP000051330"/>
    </source>
</evidence>
<sequence>MTFSTDLQRALRQYTIDHGLDAATQYLRGALIVYPLGPYTSQTIPPMGLGRIIYVQRQKRGFSTRPRAQFIMPDRWRGNDDQDIRDALVYVQHDYDFWSRQQIAADLAHWRQKYDLAVPFRTWPRGLVRRVNRHRARRQLRFLPKRD</sequence>
<proteinExistence type="predicted"/>
<evidence type="ECO:0000313" key="1">
    <source>
        <dbReference type="EMBL" id="KRL11319.1"/>
    </source>
</evidence>
<dbReference type="InterPro" id="IPR056096">
    <property type="entry name" value="DUF7679"/>
</dbReference>
<dbReference type="Pfam" id="PF24727">
    <property type="entry name" value="DUF7679"/>
    <property type="match status" value="1"/>
</dbReference>
<organism evidence="1 2">
    <name type="scientific">Schleiferilactobacillus perolens DSM 12744</name>
    <dbReference type="NCBI Taxonomy" id="1423792"/>
    <lineage>
        <taxon>Bacteria</taxon>
        <taxon>Bacillati</taxon>
        <taxon>Bacillota</taxon>
        <taxon>Bacilli</taxon>
        <taxon>Lactobacillales</taxon>
        <taxon>Lactobacillaceae</taxon>
        <taxon>Schleiferilactobacillus</taxon>
    </lineage>
</organism>
<reference evidence="1 2" key="1">
    <citation type="journal article" date="2015" name="Genome Announc.">
        <title>Expanding the biotechnology potential of lactobacilli through comparative genomics of 213 strains and associated genera.</title>
        <authorList>
            <person name="Sun Z."/>
            <person name="Harris H.M."/>
            <person name="McCann A."/>
            <person name="Guo C."/>
            <person name="Argimon S."/>
            <person name="Zhang W."/>
            <person name="Yang X."/>
            <person name="Jeffery I.B."/>
            <person name="Cooney J.C."/>
            <person name="Kagawa T.F."/>
            <person name="Liu W."/>
            <person name="Song Y."/>
            <person name="Salvetti E."/>
            <person name="Wrobel A."/>
            <person name="Rasinkangas P."/>
            <person name="Parkhill J."/>
            <person name="Rea M.C."/>
            <person name="O'Sullivan O."/>
            <person name="Ritari J."/>
            <person name="Douillard F.P."/>
            <person name="Paul Ross R."/>
            <person name="Yang R."/>
            <person name="Briner A.E."/>
            <person name="Felis G.E."/>
            <person name="de Vos W.M."/>
            <person name="Barrangou R."/>
            <person name="Klaenhammer T.R."/>
            <person name="Caufield P.W."/>
            <person name="Cui Y."/>
            <person name="Zhang H."/>
            <person name="O'Toole P.W."/>
        </authorList>
    </citation>
    <scope>NUCLEOTIDE SEQUENCE [LARGE SCALE GENOMIC DNA]</scope>
    <source>
        <strain evidence="1 2">DSM 12744</strain>
    </source>
</reference>
<gene>
    <name evidence="1" type="ORF">FD09_GL000687</name>
</gene>
<dbReference type="AlphaFoldDB" id="A0A0R1MT26"/>
<comment type="caution">
    <text evidence="1">The sequence shown here is derived from an EMBL/GenBank/DDBJ whole genome shotgun (WGS) entry which is preliminary data.</text>
</comment>
<dbReference type="EMBL" id="AZEC01000012">
    <property type="protein sequence ID" value="KRL11319.1"/>
    <property type="molecule type" value="Genomic_DNA"/>
</dbReference>
<protein>
    <submittedName>
        <fullName evidence="1">Uncharacterized protein</fullName>
    </submittedName>
</protein>
<accession>A0A0R1MT26</accession>
<dbReference type="Proteomes" id="UP000051330">
    <property type="component" value="Unassembled WGS sequence"/>
</dbReference>
<name>A0A0R1MT26_9LACO</name>
<dbReference type="PATRIC" id="fig|1423792.3.peg.702"/>
<keyword evidence="2" id="KW-1185">Reference proteome</keyword>